<keyword evidence="2" id="KW-1185">Reference proteome</keyword>
<reference evidence="1" key="1">
    <citation type="journal article" date="2020" name="New Phytol.">
        <title>Comparative genomics reveals dynamic genome evolution in host specialist ectomycorrhizal fungi.</title>
        <authorList>
            <person name="Lofgren L.A."/>
            <person name="Nguyen N.H."/>
            <person name="Vilgalys R."/>
            <person name="Ruytinx J."/>
            <person name="Liao H.L."/>
            <person name="Branco S."/>
            <person name="Kuo A."/>
            <person name="LaButti K."/>
            <person name="Lipzen A."/>
            <person name="Andreopoulos W."/>
            <person name="Pangilinan J."/>
            <person name="Riley R."/>
            <person name="Hundley H."/>
            <person name="Na H."/>
            <person name="Barry K."/>
            <person name="Grigoriev I.V."/>
            <person name="Stajich J.E."/>
            <person name="Kennedy P.G."/>
        </authorList>
    </citation>
    <scope>NUCLEOTIDE SEQUENCE</scope>
    <source>
        <strain evidence="1">S12</strain>
    </source>
</reference>
<gene>
    <name evidence="1" type="ORF">HD556DRAFT_1439093</name>
</gene>
<dbReference type="OrthoDB" id="2676866at2759"/>
<dbReference type="AlphaFoldDB" id="A0A9P7DQ15"/>
<dbReference type="EMBL" id="JABBWE010000009">
    <property type="protein sequence ID" value="KAG1800233.1"/>
    <property type="molecule type" value="Genomic_DNA"/>
</dbReference>
<dbReference type="RefSeq" id="XP_041164219.1">
    <property type="nucleotide sequence ID" value="XM_041305924.1"/>
</dbReference>
<name>A0A9P7DQ15_9AGAM</name>
<proteinExistence type="predicted"/>
<comment type="caution">
    <text evidence="1">The sequence shown here is derived from an EMBL/GenBank/DDBJ whole genome shotgun (WGS) entry which is preliminary data.</text>
</comment>
<sequence length="138" mass="15334">MSWDELLNHMDMSHSVNLAFPPVRGVHPSIELKAAIVHACDDQDDALFGVHLLGYIRNDLEDINATTSLFCNALALCPQHHPDHPLSQYNLTEALTWHHIKKGTAANICKVAQLYHKLLSLCPEDTYLRSIAAGNSVN</sequence>
<dbReference type="GeneID" id="64599688"/>
<evidence type="ECO:0000313" key="2">
    <source>
        <dbReference type="Proteomes" id="UP000719766"/>
    </source>
</evidence>
<evidence type="ECO:0000313" key="1">
    <source>
        <dbReference type="EMBL" id="KAG1800233.1"/>
    </source>
</evidence>
<organism evidence="1 2">
    <name type="scientific">Suillus plorans</name>
    <dbReference type="NCBI Taxonomy" id="116603"/>
    <lineage>
        <taxon>Eukaryota</taxon>
        <taxon>Fungi</taxon>
        <taxon>Dikarya</taxon>
        <taxon>Basidiomycota</taxon>
        <taxon>Agaricomycotina</taxon>
        <taxon>Agaricomycetes</taxon>
        <taxon>Agaricomycetidae</taxon>
        <taxon>Boletales</taxon>
        <taxon>Suillineae</taxon>
        <taxon>Suillaceae</taxon>
        <taxon>Suillus</taxon>
    </lineage>
</organism>
<protein>
    <submittedName>
        <fullName evidence="1">Uncharacterized protein</fullName>
    </submittedName>
</protein>
<dbReference type="Proteomes" id="UP000719766">
    <property type="component" value="Unassembled WGS sequence"/>
</dbReference>
<accession>A0A9P7DQ15</accession>